<dbReference type="Proteomes" id="UP001157006">
    <property type="component" value="Chromosome 6"/>
</dbReference>
<name>A0AAV1B8W5_VICFA</name>
<keyword evidence="2" id="KW-0812">Transmembrane</keyword>
<accession>A0AAV1B8W5</accession>
<evidence type="ECO:0000313" key="4">
    <source>
        <dbReference type="Proteomes" id="UP001157006"/>
    </source>
</evidence>
<keyword evidence="4" id="KW-1185">Reference proteome</keyword>
<sequence length="355" mass="39421">MPIPWFNKNRVTQFSQIIADLQSSKRGASPIVAHTGFPATLVALLINNRSRFTRPKSDKPFHRQTSDPPSPEIPSLTTELDRHEYPSLTLWATTDANDGVNDSGRGVNRVEKNNDGSGSKTLLVTFLMMLVIVVSIASVEKLTVGITVSAFALLFLEYLRKRVEIKVVEAESCVTDSFEEIEVVGVCSSKDDVLQLNCVKGDKKLDCSDSNEKVVDSCHVSVKVSRSVKLKSKLKKFLSKKLQSCGKEAKEKRGKEDCWSKEVEKDCEIKEEVDSGSKSPLLHNVKLENMMVNSEEKKRTERVGNSGYLVLFVIALVGLVVGRLPALILTMTWCFVMKIVTIRGRSKIKCSVPNS</sequence>
<keyword evidence="2" id="KW-1133">Transmembrane helix</keyword>
<reference evidence="3 4" key="1">
    <citation type="submission" date="2023-01" db="EMBL/GenBank/DDBJ databases">
        <authorList>
            <person name="Kreplak J."/>
        </authorList>
    </citation>
    <scope>NUCLEOTIDE SEQUENCE [LARGE SCALE GENOMIC DNA]</scope>
</reference>
<organism evidence="3 4">
    <name type="scientific">Vicia faba</name>
    <name type="common">Broad bean</name>
    <name type="synonym">Faba vulgaris</name>
    <dbReference type="NCBI Taxonomy" id="3906"/>
    <lineage>
        <taxon>Eukaryota</taxon>
        <taxon>Viridiplantae</taxon>
        <taxon>Streptophyta</taxon>
        <taxon>Embryophyta</taxon>
        <taxon>Tracheophyta</taxon>
        <taxon>Spermatophyta</taxon>
        <taxon>Magnoliopsida</taxon>
        <taxon>eudicotyledons</taxon>
        <taxon>Gunneridae</taxon>
        <taxon>Pentapetalae</taxon>
        <taxon>rosids</taxon>
        <taxon>fabids</taxon>
        <taxon>Fabales</taxon>
        <taxon>Fabaceae</taxon>
        <taxon>Papilionoideae</taxon>
        <taxon>50 kb inversion clade</taxon>
        <taxon>NPAAA clade</taxon>
        <taxon>Hologalegina</taxon>
        <taxon>IRL clade</taxon>
        <taxon>Fabeae</taxon>
        <taxon>Vicia</taxon>
    </lineage>
</organism>
<feature type="transmembrane region" description="Helical" evidence="2">
    <location>
        <begin position="118"/>
        <end position="136"/>
    </location>
</feature>
<dbReference type="AlphaFoldDB" id="A0AAV1B8W5"/>
<proteinExistence type="predicted"/>
<dbReference type="PANTHER" id="PTHR36381">
    <property type="entry name" value="ETHYLENE-REGULATED TRANSCRIPT 2 (ERT2)"/>
    <property type="match status" value="1"/>
</dbReference>
<evidence type="ECO:0000256" key="2">
    <source>
        <dbReference type="SAM" id="Phobius"/>
    </source>
</evidence>
<keyword evidence="2" id="KW-0472">Membrane</keyword>
<feature type="region of interest" description="Disordered" evidence="1">
    <location>
        <begin position="53"/>
        <end position="77"/>
    </location>
</feature>
<feature type="transmembrane region" description="Helical" evidence="2">
    <location>
        <begin position="142"/>
        <end position="159"/>
    </location>
</feature>
<gene>
    <name evidence="3" type="ORF">VFH_VI093440</name>
</gene>
<feature type="compositionally biased region" description="Basic and acidic residues" evidence="1">
    <location>
        <begin position="55"/>
        <end position="65"/>
    </location>
</feature>
<evidence type="ECO:0000256" key="1">
    <source>
        <dbReference type="SAM" id="MobiDB-lite"/>
    </source>
</evidence>
<evidence type="ECO:0000313" key="3">
    <source>
        <dbReference type="EMBL" id="CAI8617799.1"/>
    </source>
</evidence>
<dbReference type="EMBL" id="OX451741">
    <property type="protein sequence ID" value="CAI8617799.1"/>
    <property type="molecule type" value="Genomic_DNA"/>
</dbReference>
<dbReference type="PANTHER" id="PTHR36381:SF1">
    <property type="entry name" value="ETHYLENE-REGULATED TRANSCRIPT 2 (ERT2)"/>
    <property type="match status" value="1"/>
</dbReference>
<feature type="transmembrane region" description="Helical" evidence="2">
    <location>
        <begin position="307"/>
        <end position="328"/>
    </location>
</feature>
<evidence type="ECO:0008006" key="5">
    <source>
        <dbReference type="Google" id="ProtNLM"/>
    </source>
</evidence>
<protein>
    <recommendedName>
        <fullName evidence="5">Transmembrane protein</fullName>
    </recommendedName>
</protein>